<name>A0A9X1DAS5_9SPHN</name>
<dbReference type="AlphaFoldDB" id="A0A9X1DAS5"/>
<evidence type="ECO:0000313" key="3">
    <source>
        <dbReference type="Proteomes" id="UP001138757"/>
    </source>
</evidence>
<evidence type="ECO:0000313" key="2">
    <source>
        <dbReference type="EMBL" id="MBT2186500.1"/>
    </source>
</evidence>
<keyword evidence="3" id="KW-1185">Reference proteome</keyword>
<reference evidence="2" key="1">
    <citation type="submission" date="2021-05" db="EMBL/GenBank/DDBJ databases">
        <title>Genome of Sphingobium sp. strain.</title>
        <authorList>
            <person name="Fan R."/>
        </authorList>
    </citation>
    <scope>NUCLEOTIDE SEQUENCE</scope>
    <source>
        <strain evidence="2">H33</strain>
    </source>
</reference>
<comment type="caution">
    <text evidence="2">The sequence shown here is derived from an EMBL/GenBank/DDBJ whole genome shotgun (WGS) entry which is preliminary data.</text>
</comment>
<feature type="compositionally biased region" description="Basic and acidic residues" evidence="1">
    <location>
        <begin position="43"/>
        <end position="52"/>
    </location>
</feature>
<gene>
    <name evidence="2" type="ORF">KK488_06010</name>
</gene>
<feature type="compositionally biased region" description="Basic and acidic residues" evidence="1">
    <location>
        <begin position="1"/>
        <end position="11"/>
    </location>
</feature>
<proteinExistence type="predicted"/>
<accession>A0A9X1DAS5</accession>
<sequence length="52" mass="5909">MSNGKSEREQRLAQALRANLHRRKGQAREWGQDDAETASPPPENREPNGRPD</sequence>
<dbReference type="Proteomes" id="UP001138757">
    <property type="component" value="Unassembled WGS sequence"/>
</dbReference>
<feature type="region of interest" description="Disordered" evidence="1">
    <location>
        <begin position="1"/>
        <end position="52"/>
    </location>
</feature>
<organism evidence="2 3">
    <name type="scientific">Sphingobium nicotianae</name>
    <dbReference type="NCBI Taxonomy" id="2782607"/>
    <lineage>
        <taxon>Bacteria</taxon>
        <taxon>Pseudomonadati</taxon>
        <taxon>Pseudomonadota</taxon>
        <taxon>Alphaproteobacteria</taxon>
        <taxon>Sphingomonadales</taxon>
        <taxon>Sphingomonadaceae</taxon>
        <taxon>Sphingobium</taxon>
    </lineage>
</organism>
<protein>
    <submittedName>
        <fullName evidence="2">Uncharacterized protein</fullName>
    </submittedName>
</protein>
<dbReference type="EMBL" id="JAHGAW010000003">
    <property type="protein sequence ID" value="MBT2186500.1"/>
    <property type="molecule type" value="Genomic_DNA"/>
</dbReference>
<dbReference type="RefSeq" id="WP_214622230.1">
    <property type="nucleotide sequence ID" value="NZ_JAHGAW010000003.1"/>
</dbReference>
<evidence type="ECO:0000256" key="1">
    <source>
        <dbReference type="SAM" id="MobiDB-lite"/>
    </source>
</evidence>